<accession>A0A1A8GRK4</accession>
<protein>
    <submittedName>
        <fullName evidence="1">Uncharacterized protein</fullName>
    </submittedName>
</protein>
<feature type="non-terminal residue" evidence="1">
    <location>
        <position position="1"/>
    </location>
</feature>
<name>A0A1A8GRK4_9TELE</name>
<evidence type="ECO:0000313" key="1">
    <source>
        <dbReference type="EMBL" id="SBQ73621.1"/>
    </source>
</evidence>
<gene>
    <name evidence="1" type="primary">BX530070.1</name>
</gene>
<sequence>FSDHSIRLLCMDEAGGWRGCHSKSLCVQSARDSLKVRGGGSAQASVRRKSHYICICAKENIFNAGGIFKRDAPTWMHLRSRWVCSRENLFLRSFPMETLTRIKLFAPCAMRNLFTVEVLPVSSTT</sequence>
<reference evidence="1" key="1">
    <citation type="submission" date="2016-05" db="EMBL/GenBank/DDBJ databases">
        <authorList>
            <person name="Lavstsen T."/>
            <person name="Jespersen J.S."/>
        </authorList>
    </citation>
    <scope>NUCLEOTIDE SEQUENCE</scope>
    <source>
        <tissue evidence="1">Brain</tissue>
    </source>
</reference>
<reference evidence="1" key="2">
    <citation type="submission" date="2016-06" db="EMBL/GenBank/DDBJ databases">
        <title>The genome of a short-lived fish provides insights into sex chromosome evolution and the genetic control of aging.</title>
        <authorList>
            <person name="Reichwald K."/>
            <person name="Felder M."/>
            <person name="Petzold A."/>
            <person name="Koch P."/>
            <person name="Groth M."/>
            <person name="Platzer M."/>
        </authorList>
    </citation>
    <scope>NUCLEOTIDE SEQUENCE</scope>
    <source>
        <tissue evidence="1">Brain</tissue>
    </source>
</reference>
<dbReference type="AlphaFoldDB" id="A0A1A8GRK4"/>
<organism evidence="1">
    <name type="scientific">Nothobranchius korthausae</name>
    <dbReference type="NCBI Taxonomy" id="1143690"/>
    <lineage>
        <taxon>Eukaryota</taxon>
        <taxon>Metazoa</taxon>
        <taxon>Chordata</taxon>
        <taxon>Craniata</taxon>
        <taxon>Vertebrata</taxon>
        <taxon>Euteleostomi</taxon>
        <taxon>Actinopterygii</taxon>
        <taxon>Neopterygii</taxon>
        <taxon>Teleostei</taxon>
        <taxon>Neoteleostei</taxon>
        <taxon>Acanthomorphata</taxon>
        <taxon>Ovalentaria</taxon>
        <taxon>Atherinomorphae</taxon>
        <taxon>Cyprinodontiformes</taxon>
        <taxon>Nothobranchiidae</taxon>
        <taxon>Nothobranchius</taxon>
    </lineage>
</organism>
<feature type="non-terminal residue" evidence="1">
    <location>
        <position position="125"/>
    </location>
</feature>
<dbReference type="EMBL" id="HAEC01005544">
    <property type="protein sequence ID" value="SBQ73621.1"/>
    <property type="molecule type" value="Transcribed_RNA"/>
</dbReference>
<proteinExistence type="predicted"/>